<dbReference type="HOGENOM" id="CLU_777995_0_0_12"/>
<sequence length="360" mass="40287">MPETTKKKRHIGKRLAIGLGLLVLLFMLVSIGITKIVYDKQFPRYDRADEALSANLRYHDIEADYPRLLVSFNSTENTLQGYLYGSEHSRALMVIAHGLGGGADSYLSQIKHFVDAGFRVFTYDCTGSYDSEGKSTKGFPQAVLDLHAALSYIESQPTLSSLPLLLFGHSWGGYAVVNVLNFGHDVTAVVSVSGANSAMDMVLEQGHNLMGSFIYTQYPFLWLYQHLLFGSVASSTAVSALNKTDIPVLIIHGIEDEMVHYSGSSILAKRDRITNEKVSYITATQEGRNAHNNLFRTDEMVQYVEKVNAQYRLLFDAYDGEIPYETNKEFYDGIDRLQLSMLQPSLMQEIDAFLFDALLQ</sequence>
<feature type="transmembrane region" description="Helical" evidence="2">
    <location>
        <begin position="15"/>
        <end position="38"/>
    </location>
</feature>
<dbReference type="Pfam" id="PF12146">
    <property type="entry name" value="Hydrolase_4"/>
    <property type="match status" value="1"/>
</dbReference>
<dbReference type="GO" id="GO:0052689">
    <property type="term" value="F:carboxylic ester hydrolase activity"/>
    <property type="evidence" value="ECO:0007669"/>
    <property type="project" value="UniProtKB-ARBA"/>
</dbReference>
<organism evidence="4 5">
    <name type="scientific">Sphaerochaeta globosa (strain ATCC BAA-1886 / DSM 22777 / Buddy)</name>
    <name type="common">Spirochaeta sp. (strain Buddy)</name>
    <dbReference type="NCBI Taxonomy" id="158189"/>
    <lineage>
        <taxon>Bacteria</taxon>
        <taxon>Pseudomonadati</taxon>
        <taxon>Spirochaetota</taxon>
        <taxon>Spirochaetia</taxon>
        <taxon>Spirochaetales</taxon>
        <taxon>Sphaerochaetaceae</taxon>
        <taxon>Sphaerochaeta</taxon>
    </lineage>
</organism>
<keyword evidence="2" id="KW-1133">Transmembrane helix</keyword>
<dbReference type="PANTHER" id="PTHR22946">
    <property type="entry name" value="DIENELACTONE HYDROLASE DOMAIN-CONTAINING PROTEIN-RELATED"/>
    <property type="match status" value="1"/>
</dbReference>
<dbReference type="SUPFAM" id="SSF53474">
    <property type="entry name" value="alpha/beta-Hydrolases"/>
    <property type="match status" value="1"/>
</dbReference>
<dbReference type="eggNOG" id="COG1073">
    <property type="taxonomic scope" value="Bacteria"/>
</dbReference>
<dbReference type="InterPro" id="IPR022742">
    <property type="entry name" value="Hydrolase_4"/>
</dbReference>
<dbReference type="OrthoDB" id="9806902at2"/>
<dbReference type="KEGG" id="sbu:SpiBuddy_2054"/>
<evidence type="ECO:0000313" key="5">
    <source>
        <dbReference type="Proteomes" id="UP000008466"/>
    </source>
</evidence>
<keyword evidence="2" id="KW-0472">Membrane</keyword>
<dbReference type="AlphaFoldDB" id="F0RU16"/>
<feature type="domain" description="Serine aminopeptidase S33" evidence="3">
    <location>
        <begin position="88"/>
        <end position="233"/>
    </location>
</feature>
<dbReference type="InterPro" id="IPR029058">
    <property type="entry name" value="AB_hydrolase_fold"/>
</dbReference>
<dbReference type="Proteomes" id="UP000008466">
    <property type="component" value="Chromosome"/>
</dbReference>
<reference evidence="5" key="1">
    <citation type="submission" date="2011-02" db="EMBL/GenBank/DDBJ databases">
        <title>Complete sequence of Spirochaeta sp. Buddy.</title>
        <authorList>
            <person name="Lucas S."/>
            <person name="Copeland A."/>
            <person name="Lapidus A."/>
            <person name="Cheng J.-F."/>
            <person name="Goodwin L."/>
            <person name="Pitluck S."/>
            <person name="Zeytun A."/>
            <person name="Detter J.C."/>
            <person name="Han C."/>
            <person name="Tapia R."/>
            <person name="Land M."/>
            <person name="Hauser L."/>
            <person name="Kyrpides N."/>
            <person name="Ivanova N."/>
            <person name="Mikhailova N."/>
            <person name="Pagani I."/>
            <person name="Ritalahti K.M."/>
            <person name="Loeffler F.E."/>
            <person name="Woyke T."/>
        </authorList>
    </citation>
    <scope>NUCLEOTIDE SEQUENCE [LARGE SCALE GENOMIC DNA]</scope>
    <source>
        <strain evidence="5">ATCC BAA-1886 / DSM 22777 / Buddy</strain>
    </source>
</reference>
<proteinExistence type="predicted"/>
<dbReference type="Gene3D" id="3.40.50.1820">
    <property type="entry name" value="alpha/beta hydrolase"/>
    <property type="match status" value="1"/>
</dbReference>
<dbReference type="PANTHER" id="PTHR22946:SF9">
    <property type="entry name" value="POLYKETIDE TRANSFERASE AF380"/>
    <property type="match status" value="1"/>
</dbReference>
<evidence type="ECO:0000259" key="3">
    <source>
        <dbReference type="Pfam" id="PF12146"/>
    </source>
</evidence>
<name>F0RU16_SPHGB</name>
<dbReference type="RefSeq" id="WP_013607724.1">
    <property type="nucleotide sequence ID" value="NC_015152.1"/>
</dbReference>
<dbReference type="InterPro" id="IPR050261">
    <property type="entry name" value="FrsA_esterase"/>
</dbReference>
<evidence type="ECO:0000313" key="4">
    <source>
        <dbReference type="EMBL" id="ADY13875.1"/>
    </source>
</evidence>
<dbReference type="EMBL" id="CP002541">
    <property type="protein sequence ID" value="ADY13875.1"/>
    <property type="molecule type" value="Genomic_DNA"/>
</dbReference>
<keyword evidence="2" id="KW-0812">Transmembrane</keyword>
<keyword evidence="5" id="KW-1185">Reference proteome</keyword>
<keyword evidence="1" id="KW-0378">Hydrolase</keyword>
<evidence type="ECO:0000256" key="2">
    <source>
        <dbReference type="SAM" id="Phobius"/>
    </source>
</evidence>
<gene>
    <name evidence="4" type="ordered locus">SpiBuddy_2054</name>
</gene>
<evidence type="ECO:0000256" key="1">
    <source>
        <dbReference type="ARBA" id="ARBA00022801"/>
    </source>
</evidence>
<accession>F0RU16</accession>
<protein>
    <recommendedName>
        <fullName evidence="3">Serine aminopeptidase S33 domain-containing protein</fullName>
    </recommendedName>
</protein>